<evidence type="ECO:0000256" key="4">
    <source>
        <dbReference type="SAM" id="MobiDB-lite"/>
    </source>
</evidence>
<keyword evidence="3" id="KW-0326">Glycosidase</keyword>
<keyword evidence="2" id="KW-0378">Hydrolase</keyword>
<proteinExistence type="inferred from homology"/>
<dbReference type="Proteomes" id="UP000199220">
    <property type="component" value="Unassembled WGS sequence"/>
</dbReference>
<evidence type="ECO:0000256" key="2">
    <source>
        <dbReference type="ARBA" id="ARBA00022801"/>
    </source>
</evidence>
<dbReference type="SUPFAM" id="SSF51011">
    <property type="entry name" value="Glycosyl hydrolase domain"/>
    <property type="match status" value="1"/>
</dbReference>
<dbReference type="RefSeq" id="WP_089773777.1">
    <property type="nucleotide sequence ID" value="NZ_FNTX01000002.1"/>
</dbReference>
<keyword evidence="7" id="KW-1185">Reference proteome</keyword>
<dbReference type="SUPFAM" id="SSF51445">
    <property type="entry name" value="(Trans)glycosidases"/>
    <property type="match status" value="1"/>
</dbReference>
<dbReference type="STRING" id="648782.SAMN04488554_2889"/>
<sequence>MSFRTETPPQHTGNDTGASPYPRSAPSDPSAAHVHQAQVRVDATADAGPIARIWESIGYDEFNWTYTSTGRTLLQTFGEMTERGYHVRPHYVFCSGSGFGIPHWGNGNVYHEDAEGNISYDFTMVDQAYDAIVEAGHHVLVELAFTPRDLLPDHADELTVVPSPTVYSPYEAGQWAYPPRDYGRWGDLVAAHAQHCLDRYGADEVDTWLWELWNEPDISYWRGTPQEFYDLYSVTARAVRRVLPQAKVGGPAVTGAGVEFMRGFLQHTRAQSDPLDFVSFHTKGSAFTPWRAYGHTGAEAAERQNPSANKMIFEVQRLLRVIGEFPEYHGLPAIVDECDAGVPAHYSFYDNGNFAFQNTEYFPVFQAKLMKKLLDLNALEEVQVAEATSWSFYFEGERYFEGTRAFLTAGGIEKPLLNAYRMLAHLGQRRLAATSDAAVSVAEIDHASGASMPEEVDALATATEDGQVALLVWRHTDDQYATDEVQTEVSIAVDGLSGTGYTLRHWRIDADHSNAHTRWNELGSPQLLSDDQLATIKARQGLEELEPPQQITTAEGTFATTVTLPLPSVSLLVLEPNS</sequence>
<dbReference type="InterPro" id="IPR017853">
    <property type="entry name" value="GH"/>
</dbReference>
<dbReference type="EMBL" id="FNTX01000002">
    <property type="protein sequence ID" value="SEE78351.1"/>
    <property type="molecule type" value="Genomic_DNA"/>
</dbReference>
<dbReference type="OrthoDB" id="9776971at2"/>
<accession>A0A1H5LPN2</accession>
<name>A0A1H5LPN2_9MICO</name>
<comment type="similarity">
    <text evidence="1">Belongs to the glycosyl hydrolase 39 family.</text>
</comment>
<evidence type="ECO:0000313" key="7">
    <source>
        <dbReference type="Proteomes" id="UP000199220"/>
    </source>
</evidence>
<dbReference type="InterPro" id="IPR051923">
    <property type="entry name" value="Glycosyl_Hydrolase_39"/>
</dbReference>
<dbReference type="InterPro" id="IPR049166">
    <property type="entry name" value="GH39_cat"/>
</dbReference>
<dbReference type="AlphaFoldDB" id="A0A1H5LPN2"/>
<dbReference type="Gene3D" id="3.20.20.80">
    <property type="entry name" value="Glycosidases"/>
    <property type="match status" value="1"/>
</dbReference>
<protein>
    <submittedName>
        <fullName evidence="6">Xylan 1,4-beta-xylosidase</fullName>
    </submittedName>
</protein>
<dbReference type="PANTHER" id="PTHR12631:SF10">
    <property type="entry name" value="BETA-XYLOSIDASE-LIKE PROTEIN-RELATED"/>
    <property type="match status" value="1"/>
</dbReference>
<reference evidence="7" key="1">
    <citation type="submission" date="2016-10" db="EMBL/GenBank/DDBJ databases">
        <authorList>
            <person name="Varghese N."/>
            <person name="Submissions S."/>
        </authorList>
    </citation>
    <scope>NUCLEOTIDE SEQUENCE [LARGE SCALE GENOMIC DNA]</scope>
    <source>
        <strain evidence="7">DSM 21368</strain>
    </source>
</reference>
<feature type="domain" description="Glycosyl hydrolases family 39 N-terminal catalytic" evidence="5">
    <location>
        <begin position="108"/>
        <end position="538"/>
    </location>
</feature>
<gene>
    <name evidence="6" type="ORF">SAMN04488554_2889</name>
</gene>
<dbReference type="Pfam" id="PF01229">
    <property type="entry name" value="Glyco_hydro_39"/>
    <property type="match status" value="1"/>
</dbReference>
<dbReference type="GO" id="GO:0004553">
    <property type="term" value="F:hydrolase activity, hydrolyzing O-glycosyl compounds"/>
    <property type="evidence" value="ECO:0007669"/>
    <property type="project" value="TreeGrafter"/>
</dbReference>
<evidence type="ECO:0000259" key="5">
    <source>
        <dbReference type="Pfam" id="PF01229"/>
    </source>
</evidence>
<feature type="compositionally biased region" description="Polar residues" evidence="4">
    <location>
        <begin position="1"/>
        <end position="17"/>
    </location>
</feature>
<organism evidence="6 7">
    <name type="scientific">Ruania alba</name>
    <dbReference type="NCBI Taxonomy" id="648782"/>
    <lineage>
        <taxon>Bacteria</taxon>
        <taxon>Bacillati</taxon>
        <taxon>Actinomycetota</taxon>
        <taxon>Actinomycetes</taxon>
        <taxon>Micrococcales</taxon>
        <taxon>Ruaniaceae</taxon>
        <taxon>Ruania</taxon>
    </lineage>
</organism>
<evidence type="ECO:0000256" key="1">
    <source>
        <dbReference type="ARBA" id="ARBA00008875"/>
    </source>
</evidence>
<dbReference type="Gene3D" id="2.60.40.1500">
    <property type="entry name" value="Glycosyl hydrolase domain, family 39"/>
    <property type="match status" value="1"/>
</dbReference>
<evidence type="ECO:0000313" key="6">
    <source>
        <dbReference type="EMBL" id="SEE78351.1"/>
    </source>
</evidence>
<feature type="region of interest" description="Disordered" evidence="4">
    <location>
        <begin position="1"/>
        <end position="37"/>
    </location>
</feature>
<evidence type="ECO:0000256" key="3">
    <source>
        <dbReference type="ARBA" id="ARBA00023295"/>
    </source>
</evidence>
<dbReference type="PANTHER" id="PTHR12631">
    <property type="entry name" value="ALPHA-L-IDURONIDASE"/>
    <property type="match status" value="1"/>
</dbReference>